<protein>
    <submittedName>
        <fullName evidence="2">Uncharacterized protein</fullName>
    </submittedName>
</protein>
<keyword evidence="1" id="KW-1133">Transmembrane helix</keyword>
<evidence type="ECO:0000256" key="1">
    <source>
        <dbReference type="SAM" id="Phobius"/>
    </source>
</evidence>
<keyword evidence="1" id="KW-0472">Membrane</keyword>
<accession>A0A382VLL9</accession>
<gene>
    <name evidence="2" type="ORF">METZ01_LOCUS400273</name>
</gene>
<reference evidence="2" key="1">
    <citation type="submission" date="2018-05" db="EMBL/GenBank/DDBJ databases">
        <authorList>
            <person name="Lanie J.A."/>
            <person name="Ng W.-L."/>
            <person name="Kazmierczak K.M."/>
            <person name="Andrzejewski T.M."/>
            <person name="Davidsen T.M."/>
            <person name="Wayne K.J."/>
            <person name="Tettelin H."/>
            <person name="Glass J.I."/>
            <person name="Rusch D."/>
            <person name="Podicherti R."/>
            <person name="Tsui H.-C.T."/>
            <person name="Winkler M.E."/>
        </authorList>
    </citation>
    <scope>NUCLEOTIDE SEQUENCE</scope>
</reference>
<dbReference type="Pfam" id="PF07330">
    <property type="entry name" value="DUF1467"/>
    <property type="match status" value="1"/>
</dbReference>
<dbReference type="EMBL" id="UINC01152966">
    <property type="protein sequence ID" value="SVD47419.1"/>
    <property type="molecule type" value="Genomic_DNA"/>
</dbReference>
<dbReference type="InterPro" id="IPR009935">
    <property type="entry name" value="DUF1467"/>
</dbReference>
<organism evidence="2">
    <name type="scientific">marine metagenome</name>
    <dbReference type="NCBI Taxonomy" id="408172"/>
    <lineage>
        <taxon>unclassified sequences</taxon>
        <taxon>metagenomes</taxon>
        <taxon>ecological metagenomes</taxon>
    </lineage>
</organism>
<feature type="transmembrane region" description="Helical" evidence="1">
    <location>
        <begin position="27"/>
        <end position="49"/>
    </location>
</feature>
<evidence type="ECO:0000313" key="2">
    <source>
        <dbReference type="EMBL" id="SVD47419.1"/>
    </source>
</evidence>
<sequence>MALPIGLKKPVNNIPGQDRGAPEKPKLWLKFFVVSIISLILTIIINFIIRNNLLGI</sequence>
<name>A0A382VLL9_9ZZZZ</name>
<dbReference type="AlphaFoldDB" id="A0A382VLL9"/>
<proteinExistence type="predicted"/>
<keyword evidence="1" id="KW-0812">Transmembrane</keyword>